<keyword evidence="1" id="KW-1133">Transmembrane helix</keyword>
<evidence type="ECO:0000313" key="3">
    <source>
        <dbReference type="Proteomes" id="UP000295724"/>
    </source>
</evidence>
<dbReference type="RefSeq" id="WP_133566535.1">
    <property type="nucleotide sequence ID" value="NZ_NIHB01000002.1"/>
</dbReference>
<keyword evidence="3" id="KW-1185">Reference proteome</keyword>
<evidence type="ECO:0000256" key="1">
    <source>
        <dbReference type="SAM" id="Phobius"/>
    </source>
</evidence>
<comment type="caution">
    <text evidence="2">The sequence shown here is derived from an EMBL/GenBank/DDBJ whole genome shotgun (WGS) entry which is preliminary data.</text>
</comment>
<dbReference type="AlphaFoldDB" id="A0A4R6XJM3"/>
<evidence type="ECO:0000313" key="2">
    <source>
        <dbReference type="EMBL" id="TDR17413.1"/>
    </source>
</evidence>
<organism evidence="2 3">
    <name type="scientific">Marinicella litoralis</name>
    <dbReference type="NCBI Taxonomy" id="644220"/>
    <lineage>
        <taxon>Bacteria</taxon>
        <taxon>Pseudomonadati</taxon>
        <taxon>Pseudomonadota</taxon>
        <taxon>Gammaproteobacteria</taxon>
        <taxon>Lysobacterales</taxon>
        <taxon>Marinicellaceae</taxon>
        <taxon>Marinicella</taxon>
    </lineage>
</organism>
<name>A0A4R6XJM3_9GAMM</name>
<sequence>MLSQLNTLTPTNAFVVFIYALLFTVHISLIFDLSKFQKYPLSKLNFTNAGILSALITTGSFYSIRLSSMTHKFILIAVIGFISASAITLTLQKFINQLFPREQTAD</sequence>
<keyword evidence="1" id="KW-0472">Membrane</keyword>
<feature type="transmembrane region" description="Helical" evidence="1">
    <location>
        <begin position="12"/>
        <end position="33"/>
    </location>
</feature>
<keyword evidence="1" id="KW-0812">Transmembrane</keyword>
<feature type="transmembrane region" description="Helical" evidence="1">
    <location>
        <begin position="70"/>
        <end position="91"/>
    </location>
</feature>
<dbReference type="EMBL" id="SNZB01000006">
    <property type="protein sequence ID" value="TDR17413.1"/>
    <property type="molecule type" value="Genomic_DNA"/>
</dbReference>
<gene>
    <name evidence="2" type="ORF">C8D91_2471</name>
</gene>
<protein>
    <submittedName>
        <fullName evidence="2">Uncharacterized protein</fullName>
    </submittedName>
</protein>
<accession>A0A4R6XJM3</accession>
<feature type="transmembrane region" description="Helical" evidence="1">
    <location>
        <begin position="45"/>
        <end position="64"/>
    </location>
</feature>
<reference evidence="2 3" key="1">
    <citation type="submission" date="2019-03" db="EMBL/GenBank/DDBJ databases">
        <title>Genomic Encyclopedia of Type Strains, Phase IV (KMG-IV): sequencing the most valuable type-strain genomes for metagenomic binning, comparative biology and taxonomic classification.</title>
        <authorList>
            <person name="Goeker M."/>
        </authorList>
    </citation>
    <scope>NUCLEOTIDE SEQUENCE [LARGE SCALE GENOMIC DNA]</scope>
    <source>
        <strain evidence="2 3">DSM 25488</strain>
    </source>
</reference>
<proteinExistence type="predicted"/>
<dbReference type="Proteomes" id="UP000295724">
    <property type="component" value="Unassembled WGS sequence"/>
</dbReference>